<evidence type="ECO:0000256" key="8">
    <source>
        <dbReference type="ARBA" id="ARBA00022598"/>
    </source>
</evidence>
<dbReference type="EC" id="6.3.2.9" evidence="5 17"/>
<evidence type="ECO:0000256" key="16">
    <source>
        <dbReference type="ARBA" id="ARBA00047632"/>
    </source>
</evidence>
<gene>
    <name evidence="17 21" type="primary">murD</name>
    <name evidence="21" type="ORF">NC799_06075</name>
</gene>
<dbReference type="HAMAP" id="MF_00639">
    <property type="entry name" value="MurD"/>
    <property type="match status" value="1"/>
</dbReference>
<dbReference type="GO" id="GO:0005524">
    <property type="term" value="F:ATP binding"/>
    <property type="evidence" value="ECO:0007669"/>
    <property type="project" value="UniProtKB-UniRule"/>
</dbReference>
<evidence type="ECO:0000256" key="5">
    <source>
        <dbReference type="ARBA" id="ARBA00012212"/>
    </source>
</evidence>
<evidence type="ECO:0000259" key="19">
    <source>
        <dbReference type="Pfam" id="PF02875"/>
    </source>
</evidence>
<dbReference type="Pfam" id="PF08245">
    <property type="entry name" value="Mur_ligase_M"/>
    <property type="match status" value="1"/>
</dbReference>
<dbReference type="SUPFAM" id="SSF53623">
    <property type="entry name" value="MurD-like peptide ligases, catalytic domain"/>
    <property type="match status" value="1"/>
</dbReference>
<dbReference type="EMBL" id="JAMQKC010000003">
    <property type="protein sequence ID" value="MDC3416480.1"/>
    <property type="molecule type" value="Genomic_DNA"/>
</dbReference>
<dbReference type="InterPro" id="IPR004101">
    <property type="entry name" value="Mur_ligase_C"/>
</dbReference>
<evidence type="ECO:0000256" key="10">
    <source>
        <dbReference type="ARBA" id="ARBA00022840"/>
    </source>
</evidence>
<evidence type="ECO:0000256" key="1">
    <source>
        <dbReference type="ARBA" id="ARBA00002734"/>
    </source>
</evidence>
<evidence type="ECO:0000313" key="22">
    <source>
        <dbReference type="Proteomes" id="UP001145069"/>
    </source>
</evidence>
<evidence type="ECO:0000256" key="18">
    <source>
        <dbReference type="RuleBase" id="RU003664"/>
    </source>
</evidence>
<keyword evidence="17 18" id="KW-0132">Cell division</keyword>
<protein>
    <recommendedName>
        <fullName evidence="6 17">UDP-N-acetylmuramoylalanine--D-glutamate ligase</fullName>
        <ecNumber evidence="5 17">6.3.2.9</ecNumber>
    </recommendedName>
    <alternativeName>
        <fullName evidence="15 17">D-glutamic acid-adding enzyme</fullName>
    </alternativeName>
    <alternativeName>
        <fullName evidence="14 17">UDP-N-acetylmuramoyl-L-alanyl-D-glutamate synthetase</fullName>
    </alternativeName>
</protein>
<evidence type="ECO:0000256" key="14">
    <source>
        <dbReference type="ARBA" id="ARBA00030398"/>
    </source>
</evidence>
<keyword evidence="10 17" id="KW-0067">ATP-binding</keyword>
<comment type="caution">
    <text evidence="21">The sequence shown here is derived from an EMBL/GenBank/DDBJ whole genome shotgun (WGS) entry which is preliminary data.</text>
</comment>
<evidence type="ECO:0000256" key="17">
    <source>
        <dbReference type="HAMAP-Rule" id="MF_00639"/>
    </source>
</evidence>
<dbReference type="GO" id="GO:0008764">
    <property type="term" value="F:UDP-N-acetylmuramoylalanine-D-glutamate ligase activity"/>
    <property type="evidence" value="ECO:0007669"/>
    <property type="project" value="UniProtKB-UniRule"/>
</dbReference>
<dbReference type="Proteomes" id="UP001145069">
    <property type="component" value="Unassembled WGS sequence"/>
</dbReference>
<proteinExistence type="inferred from homology"/>
<evidence type="ECO:0000256" key="9">
    <source>
        <dbReference type="ARBA" id="ARBA00022741"/>
    </source>
</evidence>
<dbReference type="NCBIfam" id="TIGR01087">
    <property type="entry name" value="murD"/>
    <property type="match status" value="1"/>
</dbReference>
<dbReference type="Gene3D" id="3.40.1190.10">
    <property type="entry name" value="Mur-like, catalytic domain"/>
    <property type="match status" value="1"/>
</dbReference>
<evidence type="ECO:0000256" key="13">
    <source>
        <dbReference type="ARBA" id="ARBA00023316"/>
    </source>
</evidence>
<comment type="similarity">
    <text evidence="4 17">Belongs to the MurCDEF family.</text>
</comment>
<evidence type="ECO:0000256" key="15">
    <source>
        <dbReference type="ARBA" id="ARBA00032324"/>
    </source>
</evidence>
<evidence type="ECO:0000256" key="2">
    <source>
        <dbReference type="ARBA" id="ARBA00004496"/>
    </source>
</evidence>
<dbReference type="GO" id="GO:0051301">
    <property type="term" value="P:cell division"/>
    <property type="evidence" value="ECO:0007669"/>
    <property type="project" value="UniProtKB-KW"/>
</dbReference>
<evidence type="ECO:0000256" key="3">
    <source>
        <dbReference type="ARBA" id="ARBA00004752"/>
    </source>
</evidence>
<name>A0A9X3WBE4_9BACI</name>
<dbReference type="AlphaFoldDB" id="A0A9X3WBE4"/>
<dbReference type="SUPFAM" id="SSF51984">
    <property type="entry name" value="MurCD N-terminal domain"/>
    <property type="match status" value="1"/>
</dbReference>
<sequence length="449" mass="49197">MKKLIDFPYNSILVLGLAKSGTAAAKLLANNGKRVIVNDLHAKDTDQAVQQLNKLGVQVVTGAHPTSLLDKVDVVVKNPGIPYENIIVSEAELRNIPVITEVELTSYLITNPIIGITGSNGKTTTTTLIHEMLLRSSKQAKIAGNIGKVATEVAEHLEEDETMVIELSSFQLMGIKTFKPKVAVFLNLFEAHLDYHKTLENYANAKANIFQNQDGDDFIVYNADDQRVVELVSQARSTKVPFSRNNVSIDGAWCDQDYVYFRKEKIIAQKDVALVGTHNLENILAAVCAAKLMGATNVGIAHVLSTFTGVKHRLQFVKNINGRLFYNDSKATNVLATSKALASFSQPTILLAGGLDRGNSFDELIPYLKHVKALVVFGQTAHKLEETASKAGIEIVESVDNVKQAAQTAYQLSSPKDVILLSPACASWDQYRTFEERGDMFVDAVHTLE</sequence>
<comment type="function">
    <text evidence="1 17 18">Cell wall formation. Catalyzes the addition of glutamate to the nucleotide precursor UDP-N-acetylmuramoyl-L-alanine (UMA).</text>
</comment>
<dbReference type="PANTHER" id="PTHR43692">
    <property type="entry name" value="UDP-N-ACETYLMURAMOYLALANINE--D-GLUTAMATE LIGASE"/>
    <property type="match status" value="1"/>
</dbReference>
<keyword evidence="22" id="KW-1185">Reference proteome</keyword>
<dbReference type="PANTHER" id="PTHR43692:SF1">
    <property type="entry name" value="UDP-N-ACETYLMURAMOYLALANINE--D-GLUTAMATE LIGASE"/>
    <property type="match status" value="1"/>
</dbReference>
<dbReference type="GO" id="GO:0008360">
    <property type="term" value="P:regulation of cell shape"/>
    <property type="evidence" value="ECO:0007669"/>
    <property type="project" value="UniProtKB-KW"/>
</dbReference>
<keyword evidence="8 17" id="KW-0436">Ligase</keyword>
<evidence type="ECO:0000256" key="12">
    <source>
        <dbReference type="ARBA" id="ARBA00022984"/>
    </source>
</evidence>
<keyword evidence="9 17" id="KW-0547">Nucleotide-binding</keyword>
<feature type="domain" description="Mur ligase C-terminal" evidence="19">
    <location>
        <begin position="312"/>
        <end position="425"/>
    </location>
</feature>
<dbReference type="Pfam" id="PF21799">
    <property type="entry name" value="MurD-like_N"/>
    <property type="match status" value="1"/>
</dbReference>
<dbReference type="GO" id="GO:0009252">
    <property type="term" value="P:peptidoglycan biosynthetic process"/>
    <property type="evidence" value="ECO:0007669"/>
    <property type="project" value="UniProtKB-UniRule"/>
</dbReference>
<keyword evidence="7 17" id="KW-0963">Cytoplasm</keyword>
<evidence type="ECO:0000256" key="11">
    <source>
        <dbReference type="ARBA" id="ARBA00022960"/>
    </source>
</evidence>
<evidence type="ECO:0000256" key="4">
    <source>
        <dbReference type="ARBA" id="ARBA00010416"/>
    </source>
</evidence>
<dbReference type="InterPro" id="IPR036565">
    <property type="entry name" value="Mur-like_cat_sf"/>
</dbReference>
<keyword evidence="12 17" id="KW-0573">Peptidoglycan synthesis</keyword>
<evidence type="ECO:0000256" key="6">
    <source>
        <dbReference type="ARBA" id="ARBA00015655"/>
    </source>
</evidence>
<evidence type="ECO:0000256" key="7">
    <source>
        <dbReference type="ARBA" id="ARBA00022490"/>
    </source>
</evidence>
<evidence type="ECO:0000313" key="21">
    <source>
        <dbReference type="EMBL" id="MDC3416480.1"/>
    </source>
</evidence>
<accession>A0A9X3WBE4</accession>
<dbReference type="SUPFAM" id="SSF53244">
    <property type="entry name" value="MurD-like peptide ligases, peptide-binding domain"/>
    <property type="match status" value="1"/>
</dbReference>
<dbReference type="RefSeq" id="WP_272445483.1">
    <property type="nucleotide sequence ID" value="NZ_JAMQKC010000003.1"/>
</dbReference>
<keyword evidence="17 18" id="KW-0131">Cell cycle</keyword>
<dbReference type="Gene3D" id="3.40.50.720">
    <property type="entry name" value="NAD(P)-binding Rossmann-like Domain"/>
    <property type="match status" value="1"/>
</dbReference>
<organism evidence="21 22">
    <name type="scientific">Aquibacillus salsiterrae</name>
    <dbReference type="NCBI Taxonomy" id="2950439"/>
    <lineage>
        <taxon>Bacteria</taxon>
        <taxon>Bacillati</taxon>
        <taxon>Bacillota</taxon>
        <taxon>Bacilli</taxon>
        <taxon>Bacillales</taxon>
        <taxon>Bacillaceae</taxon>
        <taxon>Aquibacillus</taxon>
    </lineage>
</organism>
<dbReference type="InterPro" id="IPR013221">
    <property type="entry name" value="Mur_ligase_cen"/>
</dbReference>
<evidence type="ECO:0000259" key="20">
    <source>
        <dbReference type="Pfam" id="PF08245"/>
    </source>
</evidence>
<comment type="catalytic activity">
    <reaction evidence="16 17 18">
        <text>UDP-N-acetyl-alpha-D-muramoyl-L-alanine + D-glutamate + ATP = UDP-N-acetyl-alpha-D-muramoyl-L-alanyl-D-glutamate + ADP + phosphate + H(+)</text>
        <dbReference type="Rhea" id="RHEA:16429"/>
        <dbReference type="ChEBI" id="CHEBI:15378"/>
        <dbReference type="ChEBI" id="CHEBI:29986"/>
        <dbReference type="ChEBI" id="CHEBI:30616"/>
        <dbReference type="ChEBI" id="CHEBI:43474"/>
        <dbReference type="ChEBI" id="CHEBI:83898"/>
        <dbReference type="ChEBI" id="CHEBI:83900"/>
        <dbReference type="ChEBI" id="CHEBI:456216"/>
        <dbReference type="EC" id="6.3.2.9"/>
    </reaction>
</comment>
<feature type="binding site" evidence="17">
    <location>
        <begin position="118"/>
        <end position="124"/>
    </location>
    <ligand>
        <name>ATP</name>
        <dbReference type="ChEBI" id="CHEBI:30616"/>
    </ligand>
</feature>
<dbReference type="Pfam" id="PF02875">
    <property type="entry name" value="Mur_ligase_C"/>
    <property type="match status" value="1"/>
</dbReference>
<dbReference type="InterPro" id="IPR005762">
    <property type="entry name" value="MurD"/>
</dbReference>
<feature type="domain" description="Mur ligase central" evidence="20">
    <location>
        <begin position="116"/>
        <end position="290"/>
    </location>
</feature>
<comment type="subcellular location">
    <subcellularLocation>
        <location evidence="2 17 18">Cytoplasm</location>
    </subcellularLocation>
</comment>
<reference evidence="21" key="1">
    <citation type="submission" date="2022-06" db="EMBL/GenBank/DDBJ databases">
        <title>Aquibacillus sp. a new bacterium isolated from soil saline samples.</title>
        <authorList>
            <person name="Galisteo C."/>
            <person name="De La Haba R."/>
            <person name="Sanchez-Porro C."/>
            <person name="Ventosa A."/>
        </authorList>
    </citation>
    <scope>NUCLEOTIDE SEQUENCE</scope>
    <source>
        <strain evidence="21">3ASR75-54</strain>
    </source>
</reference>
<keyword evidence="13 17" id="KW-0961">Cell wall biogenesis/degradation</keyword>
<dbReference type="GO" id="GO:0005737">
    <property type="term" value="C:cytoplasm"/>
    <property type="evidence" value="ECO:0007669"/>
    <property type="project" value="UniProtKB-SubCell"/>
</dbReference>
<dbReference type="GO" id="GO:0071555">
    <property type="term" value="P:cell wall organization"/>
    <property type="evidence" value="ECO:0007669"/>
    <property type="project" value="UniProtKB-KW"/>
</dbReference>
<dbReference type="InterPro" id="IPR036615">
    <property type="entry name" value="Mur_ligase_C_dom_sf"/>
</dbReference>
<keyword evidence="11 17" id="KW-0133">Cell shape</keyword>
<comment type="pathway">
    <text evidence="3 17 18">Cell wall biogenesis; peptidoglycan biosynthesis.</text>
</comment>
<dbReference type="Gene3D" id="3.90.190.20">
    <property type="entry name" value="Mur ligase, C-terminal domain"/>
    <property type="match status" value="1"/>
</dbReference>